<proteinExistence type="predicted"/>
<dbReference type="InterPro" id="IPR059117">
    <property type="entry name" value="APS_kinase_dom"/>
</dbReference>
<dbReference type="PANTHER" id="PTHR42700">
    <property type="entry name" value="SULFATE ADENYLYLTRANSFERASE"/>
    <property type="match status" value="1"/>
</dbReference>
<feature type="domain" description="APS kinase" evidence="2">
    <location>
        <begin position="2"/>
        <end position="146"/>
    </location>
</feature>
<gene>
    <name evidence="3" type="ORF">SG34_031290</name>
</gene>
<dbReference type="GO" id="GO:0004781">
    <property type="term" value="F:sulfate adenylyltransferase (ATP) activity"/>
    <property type="evidence" value="ECO:0007669"/>
    <property type="project" value="TreeGrafter"/>
</dbReference>
<accession>A0AAE9Z9J1</accession>
<dbReference type="PANTHER" id="PTHR42700:SF1">
    <property type="entry name" value="SULFATE ADENYLYLTRANSFERASE"/>
    <property type="match status" value="1"/>
</dbReference>
<protein>
    <submittedName>
        <fullName evidence="3">Adenylyl-sulfate kinase</fullName>
        <ecNumber evidence="3">2.7.1.25</ecNumber>
    </submittedName>
</protein>
<dbReference type="SUPFAM" id="SSF52540">
    <property type="entry name" value="P-loop containing nucleoside triphosphate hydrolases"/>
    <property type="match status" value="1"/>
</dbReference>
<dbReference type="Proteomes" id="UP000032352">
    <property type="component" value="Chromosome pTvir"/>
</dbReference>
<keyword evidence="1 3" id="KW-0808">Transferase</keyword>
<keyword evidence="4" id="KW-1185">Reference proteome</keyword>
<dbReference type="Gene3D" id="3.40.50.300">
    <property type="entry name" value="P-loop containing nucleotide triphosphate hydrolases"/>
    <property type="match status" value="1"/>
</dbReference>
<dbReference type="GO" id="GO:0019379">
    <property type="term" value="P:sulfate assimilation, phosphoadenylyl sulfate reduction by phosphoadenylyl-sulfate reductase (thioredoxin)"/>
    <property type="evidence" value="ECO:0007669"/>
    <property type="project" value="TreeGrafter"/>
</dbReference>
<evidence type="ECO:0000313" key="4">
    <source>
        <dbReference type="Proteomes" id="UP000032352"/>
    </source>
</evidence>
<reference evidence="3 4" key="1">
    <citation type="journal article" date="2015" name="Genome Announc.">
        <title>Draft Genome Sequences of Marine Isolates of Thalassomonas viridans and Thalassomonas actiniarum.</title>
        <authorList>
            <person name="Olonade I."/>
            <person name="van Zyl L.J."/>
            <person name="Trindade M."/>
        </authorList>
    </citation>
    <scope>NUCLEOTIDE SEQUENCE [LARGE SCALE GENOMIC DNA]</scope>
    <source>
        <strain evidence="3 4">XOM25</strain>
    </source>
</reference>
<evidence type="ECO:0000313" key="3">
    <source>
        <dbReference type="EMBL" id="WDE09250.1"/>
    </source>
</evidence>
<keyword evidence="3" id="KW-0418">Kinase</keyword>
<dbReference type="InterPro" id="IPR050512">
    <property type="entry name" value="Sulf_AdTrans/APS_kinase"/>
</dbReference>
<reference evidence="3 4" key="2">
    <citation type="journal article" date="2022" name="Mar. Drugs">
        <title>Bioassay-Guided Fractionation Leads to the Detection of Cholic Acid Generated by the Rare Thalassomonas sp.</title>
        <authorList>
            <person name="Pheiffer F."/>
            <person name="Schneider Y.K."/>
            <person name="Hansen E.H."/>
            <person name="Andersen J.H."/>
            <person name="Isaksson J."/>
            <person name="Busche T."/>
            <person name="R C."/>
            <person name="Kalinowski J."/>
            <person name="Zyl L.V."/>
            <person name="Trindade M."/>
        </authorList>
    </citation>
    <scope>NUCLEOTIDE SEQUENCE [LARGE SCALE GENOMIC DNA]</scope>
    <source>
        <strain evidence="3 4">XOM25</strain>
    </source>
</reference>
<dbReference type="KEGG" id="tvd:SG34_031290"/>
<dbReference type="EMBL" id="CP059734">
    <property type="protein sequence ID" value="WDE09250.1"/>
    <property type="molecule type" value="Genomic_DNA"/>
</dbReference>
<sequence length="171" mass="19741">MMVIWLLGVSGAGKSTLGNRLKSYCDAQGIKSFLLDGDLVRDFYDNDLGYSPPDRRHNIKRIMLAARVLEQNGIIPIVCNISPFEDLRRFARQKFDNYQQVYLRKDIRHARTNDVKNIYKDHMNKTPLVGVDMTFEPPLSNELVLDVDKESVDDSFARLKSLLQKGFHHEK</sequence>
<dbReference type="GO" id="GO:0004020">
    <property type="term" value="F:adenylylsulfate kinase activity"/>
    <property type="evidence" value="ECO:0007669"/>
    <property type="project" value="UniProtKB-EC"/>
</dbReference>
<dbReference type="EC" id="2.7.1.25" evidence="3"/>
<organism evidence="3 4">
    <name type="scientific">Thalassomonas viridans</name>
    <dbReference type="NCBI Taxonomy" id="137584"/>
    <lineage>
        <taxon>Bacteria</taxon>
        <taxon>Pseudomonadati</taxon>
        <taxon>Pseudomonadota</taxon>
        <taxon>Gammaproteobacteria</taxon>
        <taxon>Alteromonadales</taxon>
        <taxon>Colwelliaceae</taxon>
        <taxon>Thalassomonas</taxon>
    </lineage>
</organism>
<dbReference type="GO" id="GO:0005737">
    <property type="term" value="C:cytoplasm"/>
    <property type="evidence" value="ECO:0007669"/>
    <property type="project" value="TreeGrafter"/>
</dbReference>
<evidence type="ECO:0000259" key="2">
    <source>
        <dbReference type="Pfam" id="PF01583"/>
    </source>
</evidence>
<evidence type="ECO:0000256" key="1">
    <source>
        <dbReference type="ARBA" id="ARBA00022679"/>
    </source>
</evidence>
<dbReference type="InterPro" id="IPR027417">
    <property type="entry name" value="P-loop_NTPase"/>
</dbReference>
<dbReference type="AlphaFoldDB" id="A0AAE9Z9J1"/>
<name>A0AAE9Z9J1_9GAMM</name>
<dbReference type="Pfam" id="PF01583">
    <property type="entry name" value="APS_kinase"/>
    <property type="match status" value="1"/>
</dbReference>
<dbReference type="GO" id="GO:0010134">
    <property type="term" value="P:sulfate assimilation via adenylyl sulfate reduction"/>
    <property type="evidence" value="ECO:0007669"/>
    <property type="project" value="TreeGrafter"/>
</dbReference>